<sequence length="278" mass="32235">MTDPVILTFDIEKPCHMSIGGAGMSISEKDFEEGLSGLLKMLKSNSAKATFFIVAELVERHLNIFRQIAEEGHEIGLHSFYHKLIYKMTPEEFEKDTREGKKILEYSLNAKIFGYRAPSWSVHQERTPWFWEILKKNGFEYSSSISPFETHVYGDKKASRFPHFVETKFGRILEVPLPTCQFIVNVPFSGGAYFRTMPDFVRSFFESSWQKSGFPIFYYFHARDLGFEKKPRNMDFFPGLINYAGNSMAKKKFLRIASEVRCVGMHDVISRLINLLEK</sequence>
<dbReference type="Pfam" id="PF11959">
    <property type="entry name" value="DUF3473"/>
    <property type="match status" value="1"/>
</dbReference>
<name>A0A1F5VMB5_9BACT</name>
<dbReference type="Pfam" id="PF01522">
    <property type="entry name" value="Polysacc_deac_1"/>
    <property type="match status" value="1"/>
</dbReference>
<dbReference type="EMBL" id="MFHH01000041">
    <property type="protein sequence ID" value="OGF64510.1"/>
    <property type="molecule type" value="Genomic_DNA"/>
</dbReference>
<proteinExistence type="predicted"/>
<dbReference type="AlphaFoldDB" id="A0A1F5VMB5"/>
<dbReference type="Proteomes" id="UP000177451">
    <property type="component" value="Unassembled WGS sequence"/>
</dbReference>
<feature type="domain" description="NodB homology" evidence="1">
    <location>
        <begin position="20"/>
        <end position="278"/>
    </location>
</feature>
<dbReference type="SUPFAM" id="SSF88713">
    <property type="entry name" value="Glycoside hydrolase/deacetylase"/>
    <property type="match status" value="1"/>
</dbReference>
<dbReference type="CDD" id="cd10941">
    <property type="entry name" value="CE4_PuuE_HpPgdA_like_2"/>
    <property type="match status" value="1"/>
</dbReference>
<accession>A0A1F5VMB5</accession>
<dbReference type="InterPro" id="IPR022560">
    <property type="entry name" value="DUF3473"/>
</dbReference>
<comment type="caution">
    <text evidence="2">The sequence shown here is derived from an EMBL/GenBank/DDBJ whole genome shotgun (WGS) entry which is preliminary data.</text>
</comment>
<organism evidence="2 3">
    <name type="scientific">Candidatus Giovannonibacteria bacterium RIFCSPHIGHO2_02_42_15</name>
    <dbReference type="NCBI Taxonomy" id="1798329"/>
    <lineage>
        <taxon>Bacteria</taxon>
        <taxon>Candidatus Giovannoniibacteriota</taxon>
    </lineage>
</organism>
<evidence type="ECO:0000259" key="1">
    <source>
        <dbReference type="PROSITE" id="PS51677"/>
    </source>
</evidence>
<evidence type="ECO:0000313" key="2">
    <source>
        <dbReference type="EMBL" id="OGF64510.1"/>
    </source>
</evidence>
<dbReference type="InterPro" id="IPR045235">
    <property type="entry name" value="PuuE_HpPgdA-like"/>
</dbReference>
<gene>
    <name evidence="2" type="ORF">A2Z53_03340</name>
</gene>
<dbReference type="Gene3D" id="3.20.20.370">
    <property type="entry name" value="Glycoside hydrolase/deacetylase"/>
    <property type="match status" value="1"/>
</dbReference>
<dbReference type="GO" id="GO:0016810">
    <property type="term" value="F:hydrolase activity, acting on carbon-nitrogen (but not peptide) bonds"/>
    <property type="evidence" value="ECO:0007669"/>
    <property type="project" value="InterPro"/>
</dbReference>
<protein>
    <recommendedName>
        <fullName evidence="1">NodB homology domain-containing protein</fullName>
    </recommendedName>
</protein>
<dbReference type="InterPro" id="IPR011330">
    <property type="entry name" value="Glyco_hydro/deAcase_b/a-brl"/>
</dbReference>
<dbReference type="GO" id="GO:0005975">
    <property type="term" value="P:carbohydrate metabolic process"/>
    <property type="evidence" value="ECO:0007669"/>
    <property type="project" value="InterPro"/>
</dbReference>
<dbReference type="InterPro" id="IPR002509">
    <property type="entry name" value="NODB_dom"/>
</dbReference>
<dbReference type="PANTHER" id="PTHR47561:SF1">
    <property type="entry name" value="POLYSACCHARIDE DEACETYLASE FAMILY PROTEIN (AFU_ORTHOLOGUE AFUA_6G05030)"/>
    <property type="match status" value="1"/>
</dbReference>
<dbReference type="PROSITE" id="PS51677">
    <property type="entry name" value="NODB"/>
    <property type="match status" value="1"/>
</dbReference>
<reference evidence="2 3" key="1">
    <citation type="journal article" date="2016" name="Nat. Commun.">
        <title>Thousands of microbial genomes shed light on interconnected biogeochemical processes in an aquifer system.</title>
        <authorList>
            <person name="Anantharaman K."/>
            <person name="Brown C.T."/>
            <person name="Hug L.A."/>
            <person name="Sharon I."/>
            <person name="Castelle C.J."/>
            <person name="Probst A.J."/>
            <person name="Thomas B.C."/>
            <person name="Singh A."/>
            <person name="Wilkins M.J."/>
            <person name="Karaoz U."/>
            <person name="Brodie E.L."/>
            <person name="Williams K.H."/>
            <person name="Hubbard S.S."/>
            <person name="Banfield J.F."/>
        </authorList>
    </citation>
    <scope>NUCLEOTIDE SEQUENCE [LARGE SCALE GENOMIC DNA]</scope>
</reference>
<evidence type="ECO:0000313" key="3">
    <source>
        <dbReference type="Proteomes" id="UP000177451"/>
    </source>
</evidence>
<dbReference type="PANTHER" id="PTHR47561">
    <property type="entry name" value="POLYSACCHARIDE DEACETYLASE FAMILY PROTEIN (AFU_ORTHOLOGUE AFUA_6G05030)"/>
    <property type="match status" value="1"/>
</dbReference>